<dbReference type="InterPro" id="IPR036028">
    <property type="entry name" value="SH3-like_dom_sf"/>
</dbReference>
<evidence type="ECO:0000259" key="4">
    <source>
        <dbReference type="PROSITE" id="PS50002"/>
    </source>
</evidence>
<evidence type="ECO:0000313" key="6">
    <source>
        <dbReference type="Ensembl" id="ENSGWIP00000008539.1"/>
    </source>
</evidence>
<dbReference type="Gene3D" id="3.30.1520.10">
    <property type="entry name" value="Phox-like domain"/>
    <property type="match status" value="1"/>
</dbReference>
<dbReference type="GO" id="GO:0042554">
    <property type="term" value="P:superoxide anion generation"/>
    <property type="evidence" value="ECO:0007669"/>
    <property type="project" value="TreeGrafter"/>
</dbReference>
<dbReference type="Ensembl" id="ENSGWIT00000009543.1">
    <property type="protein sequence ID" value="ENSGWIP00000008539.1"/>
    <property type="gene ID" value="ENSGWIG00000005076.1"/>
</dbReference>
<dbReference type="GO" id="GO:0035091">
    <property type="term" value="F:phosphatidylinositol binding"/>
    <property type="evidence" value="ECO:0007669"/>
    <property type="project" value="InterPro"/>
</dbReference>
<dbReference type="InterPro" id="IPR001683">
    <property type="entry name" value="PX_dom"/>
</dbReference>
<dbReference type="PROSITE" id="PS50195">
    <property type="entry name" value="PX"/>
    <property type="match status" value="1"/>
</dbReference>
<dbReference type="AlphaFoldDB" id="A0A8C5G244"/>
<dbReference type="Proteomes" id="UP000694680">
    <property type="component" value="Chromosome 19"/>
</dbReference>
<dbReference type="FunFam" id="2.30.30.40:FF:000219">
    <property type="entry name" value="NADPH oxidase organizer 1"/>
    <property type="match status" value="1"/>
</dbReference>
<proteinExistence type="predicted"/>
<evidence type="ECO:0000256" key="3">
    <source>
        <dbReference type="SAM" id="MobiDB-lite"/>
    </source>
</evidence>
<dbReference type="Gene3D" id="2.30.30.40">
    <property type="entry name" value="SH3 Domains"/>
    <property type="match status" value="2"/>
</dbReference>
<feature type="compositionally biased region" description="Basic and acidic residues" evidence="3">
    <location>
        <begin position="434"/>
        <end position="449"/>
    </location>
</feature>
<feature type="compositionally biased region" description="Low complexity" evidence="3">
    <location>
        <begin position="486"/>
        <end position="504"/>
    </location>
</feature>
<dbReference type="PANTHER" id="PTHR15706">
    <property type="entry name" value="SH3 MULTIPLE DOMAIN"/>
    <property type="match status" value="1"/>
</dbReference>
<dbReference type="InterPro" id="IPR001452">
    <property type="entry name" value="SH3_domain"/>
</dbReference>
<name>A0A8C5G244_GOUWI</name>
<keyword evidence="1 2" id="KW-0728">SH3 domain</keyword>
<feature type="domain" description="PX" evidence="5">
    <location>
        <begin position="68"/>
        <end position="193"/>
    </location>
</feature>
<dbReference type="GO" id="GO:0005737">
    <property type="term" value="C:cytoplasm"/>
    <property type="evidence" value="ECO:0007669"/>
    <property type="project" value="TreeGrafter"/>
</dbReference>
<dbReference type="Pfam" id="PF07653">
    <property type="entry name" value="SH3_2"/>
    <property type="match status" value="1"/>
</dbReference>
<sequence length="589" mass="66664">MLSDLGTRLLRMAAPSRTSASSSSIAFLRPRPLFLLILPHRCRTHTARLSQKRTTAFQRPIRDTMTDQRFVISARIVGGVHRDTPKLKMFMVSVLWSDEAEGIIYRSFQDFKEFHKSLKKKFPNLNPLRQKDKMIPKFRGKAIRSSLPKKGSKKSVQRMKFLESYCIKLLKCDQSVTQSSEVSRFFNPKNQDLQPDFTKNSVMILLSDVHPDGEGGVTHAAGNVTHPCITQTYTCVAPYETKDTKNRPFKVAMEEKLDVLIKDPTGEFSLFYTYCITKEMHKAISCCLFWRPVSCCILLRSGWWLVENEEKRLAWFPAPYLDLWEGEDDDECTGFQLGGALYCAVRSYSSKKNDEVSVSIGTVVEVLRKSDNGWWLIRCNGKAGYIPSMYLQPYNNPRAGLYSVQQKMHSSTLNLATSRSSQALYQPSISEEINPEHESSVPSQRDHIVPRRMHKARSLDVLSEPWSQTQLQRVRPAPENDTRRLSSTSAATSFSDFSTSSDSSLPQSSHNTSQQPDDLSLSSHYISNSGSDFSESVSTKAGPGPSVAPRIPPRPKSEEIMTRCTTMTRKAAMATKTRLQIQPDYVHSR</sequence>
<dbReference type="PROSITE" id="PS50002">
    <property type="entry name" value="SH3"/>
    <property type="match status" value="1"/>
</dbReference>
<dbReference type="SMART" id="SM00326">
    <property type="entry name" value="SH3"/>
    <property type="match status" value="1"/>
</dbReference>
<evidence type="ECO:0000259" key="5">
    <source>
        <dbReference type="PROSITE" id="PS50195"/>
    </source>
</evidence>
<dbReference type="FunFam" id="3.30.1520.10:FF:000040">
    <property type="entry name" value="NADPH oxidase organizer 1"/>
    <property type="match status" value="1"/>
</dbReference>
<dbReference type="CDD" id="cd12024">
    <property type="entry name" value="SH3_NoxO1_2"/>
    <property type="match status" value="1"/>
</dbReference>
<evidence type="ECO:0000256" key="1">
    <source>
        <dbReference type="ARBA" id="ARBA00022443"/>
    </source>
</evidence>
<dbReference type="Pfam" id="PF00787">
    <property type="entry name" value="PX"/>
    <property type="match status" value="1"/>
</dbReference>
<organism evidence="6 7">
    <name type="scientific">Gouania willdenowi</name>
    <name type="common">Blunt-snouted clingfish</name>
    <name type="synonym">Lepadogaster willdenowi</name>
    <dbReference type="NCBI Taxonomy" id="441366"/>
    <lineage>
        <taxon>Eukaryota</taxon>
        <taxon>Metazoa</taxon>
        <taxon>Chordata</taxon>
        <taxon>Craniata</taxon>
        <taxon>Vertebrata</taxon>
        <taxon>Euteleostomi</taxon>
        <taxon>Actinopterygii</taxon>
        <taxon>Neopterygii</taxon>
        <taxon>Teleostei</taxon>
        <taxon>Neoteleostei</taxon>
        <taxon>Acanthomorphata</taxon>
        <taxon>Ovalentaria</taxon>
        <taxon>Blenniimorphae</taxon>
        <taxon>Blenniiformes</taxon>
        <taxon>Gobiesocoidei</taxon>
        <taxon>Gobiesocidae</taxon>
        <taxon>Gobiesocinae</taxon>
        <taxon>Gouania</taxon>
    </lineage>
</organism>
<dbReference type="SMART" id="SM00312">
    <property type="entry name" value="PX"/>
    <property type="match status" value="1"/>
</dbReference>
<dbReference type="PANTHER" id="PTHR15706:SF10">
    <property type="entry name" value="NADPH OXIDASE ORGANIZER 1"/>
    <property type="match status" value="1"/>
</dbReference>
<accession>A0A8C5G244</accession>
<dbReference type="InterPro" id="IPR051228">
    <property type="entry name" value="NADPH_Oxidase/PX-Domain"/>
</dbReference>
<dbReference type="SUPFAM" id="SSF64268">
    <property type="entry name" value="PX domain"/>
    <property type="match status" value="1"/>
</dbReference>
<dbReference type="InterPro" id="IPR035758">
    <property type="entry name" value="NoxO1_SH3_2"/>
</dbReference>
<dbReference type="InterPro" id="IPR036871">
    <property type="entry name" value="PX_dom_sf"/>
</dbReference>
<dbReference type="GO" id="GO:0016176">
    <property type="term" value="F:superoxide-generating NADPH oxidase activator activity"/>
    <property type="evidence" value="ECO:0007669"/>
    <property type="project" value="TreeGrafter"/>
</dbReference>
<evidence type="ECO:0000256" key="2">
    <source>
        <dbReference type="PROSITE-ProRule" id="PRU00192"/>
    </source>
</evidence>
<reference evidence="6" key="1">
    <citation type="submission" date="2020-06" db="EMBL/GenBank/DDBJ databases">
        <authorList>
            <consortium name="Wellcome Sanger Institute Data Sharing"/>
        </authorList>
    </citation>
    <scope>NUCLEOTIDE SEQUENCE [LARGE SCALE GENOMIC DNA]</scope>
</reference>
<feature type="domain" description="SH3" evidence="4">
    <location>
        <begin position="337"/>
        <end position="396"/>
    </location>
</feature>
<keyword evidence="7" id="KW-1185">Reference proteome</keyword>
<reference evidence="6" key="2">
    <citation type="submission" date="2025-08" db="UniProtKB">
        <authorList>
            <consortium name="Ensembl"/>
        </authorList>
    </citation>
    <scope>IDENTIFICATION</scope>
</reference>
<dbReference type="SUPFAM" id="SSF50044">
    <property type="entry name" value="SH3-domain"/>
    <property type="match status" value="1"/>
</dbReference>
<feature type="region of interest" description="Disordered" evidence="3">
    <location>
        <begin position="432"/>
        <end position="559"/>
    </location>
</feature>
<protein>
    <submittedName>
        <fullName evidence="6">NADPH oxidase organizer 1-like</fullName>
    </submittedName>
</protein>
<gene>
    <name evidence="6" type="primary">LOC114481631</name>
</gene>
<reference evidence="6" key="3">
    <citation type="submission" date="2025-09" db="UniProtKB">
        <authorList>
            <consortium name="Ensembl"/>
        </authorList>
    </citation>
    <scope>IDENTIFICATION</scope>
</reference>
<feature type="compositionally biased region" description="Polar residues" evidence="3">
    <location>
        <begin position="505"/>
        <end position="539"/>
    </location>
</feature>
<evidence type="ECO:0000313" key="7">
    <source>
        <dbReference type="Proteomes" id="UP000694680"/>
    </source>
</evidence>